<keyword evidence="9 11" id="KW-0687">Ribonucleoprotein</keyword>
<evidence type="ECO:0000256" key="4">
    <source>
        <dbReference type="ARBA" id="ARBA00016695"/>
    </source>
</evidence>
<feature type="region of interest" description="Disordered" evidence="12">
    <location>
        <begin position="1"/>
        <end position="156"/>
    </location>
</feature>
<protein>
    <recommendedName>
        <fullName evidence="4 11">rRNA biogenesis protein RRP36</fullName>
    </recommendedName>
</protein>
<evidence type="ECO:0000313" key="14">
    <source>
        <dbReference type="Proteomes" id="UP000288859"/>
    </source>
</evidence>
<evidence type="ECO:0000256" key="9">
    <source>
        <dbReference type="ARBA" id="ARBA00023274"/>
    </source>
</evidence>
<proteinExistence type="inferred from homology"/>
<evidence type="ECO:0000313" key="13">
    <source>
        <dbReference type="EMBL" id="RVX69407.1"/>
    </source>
</evidence>
<dbReference type="PANTHER" id="PTHR21738">
    <property type="entry name" value="RIBOSOMAL RNA PROCESSING PROTEIN 36 HOMOLOG"/>
    <property type="match status" value="1"/>
</dbReference>
<keyword evidence="8 11" id="KW-0539">Nucleus</keyword>
<keyword evidence="7" id="KW-0175">Coiled coil</keyword>
<feature type="compositionally biased region" description="Basic and acidic residues" evidence="12">
    <location>
        <begin position="288"/>
        <end position="302"/>
    </location>
</feature>
<feature type="compositionally biased region" description="Basic and acidic residues" evidence="12">
    <location>
        <begin position="98"/>
        <end position="121"/>
    </location>
</feature>
<organism evidence="13 14">
    <name type="scientific">Exophiala mesophila</name>
    <name type="common">Black yeast-like fungus</name>
    <dbReference type="NCBI Taxonomy" id="212818"/>
    <lineage>
        <taxon>Eukaryota</taxon>
        <taxon>Fungi</taxon>
        <taxon>Dikarya</taxon>
        <taxon>Ascomycota</taxon>
        <taxon>Pezizomycotina</taxon>
        <taxon>Eurotiomycetes</taxon>
        <taxon>Chaetothyriomycetidae</taxon>
        <taxon>Chaetothyriales</taxon>
        <taxon>Herpotrichiellaceae</taxon>
        <taxon>Exophiala</taxon>
    </lineage>
</organism>
<feature type="compositionally biased region" description="Basic and acidic residues" evidence="12">
    <location>
        <begin position="253"/>
        <end position="267"/>
    </location>
</feature>
<comment type="subcellular location">
    <subcellularLocation>
        <location evidence="1 11">Nucleus</location>
        <location evidence="1 11">Nucleolus</location>
    </subcellularLocation>
</comment>
<comment type="caution">
    <text evidence="13">The sequence shown here is derived from an EMBL/GenBank/DDBJ whole genome shotgun (WGS) entry which is preliminary data.</text>
</comment>
<evidence type="ECO:0000256" key="5">
    <source>
        <dbReference type="ARBA" id="ARBA00022517"/>
    </source>
</evidence>
<name>A0A438N133_EXOME</name>
<dbReference type="Proteomes" id="UP000288859">
    <property type="component" value="Unassembled WGS sequence"/>
</dbReference>
<feature type="compositionally biased region" description="Basic and acidic residues" evidence="12">
    <location>
        <begin position="52"/>
        <end position="62"/>
    </location>
</feature>
<dbReference type="Pfam" id="PF06102">
    <property type="entry name" value="RRP36"/>
    <property type="match status" value="1"/>
</dbReference>
<feature type="compositionally biased region" description="Basic and acidic residues" evidence="12">
    <location>
        <begin position="220"/>
        <end position="243"/>
    </location>
</feature>
<evidence type="ECO:0000256" key="8">
    <source>
        <dbReference type="ARBA" id="ARBA00023242"/>
    </source>
</evidence>
<evidence type="ECO:0000256" key="11">
    <source>
        <dbReference type="RuleBase" id="RU368027"/>
    </source>
</evidence>
<gene>
    <name evidence="13" type="ORF">B0A52_06470</name>
</gene>
<evidence type="ECO:0000256" key="12">
    <source>
        <dbReference type="SAM" id="MobiDB-lite"/>
    </source>
</evidence>
<sequence>MAPSSSFQKPIQPRQDISEDDKSDVLDGQSSHDNSEFESDLETDQSPNSPQQHDDSESEHESTTSLNDISFGALAKAQESLLPNPRKRKIAHITSDSHPPDSAERFDTRERSKEARVEPPKRTSKHAPTTESARKPVTRRRNVFDPSPSLKFRDPRFDPTVMAANSHRDASQNADRNYSFLSDYQASEILDLKAQIKKAKDPKLVADLKRKVMSMQAKLKNVETRQKENEIRLRHKREQREALRSGQTSRPYYLKDSDIKKKIKEDTWNSMGKQARDKAEKRRQKREKGKDSKDMPRFRRTG</sequence>
<comment type="similarity">
    <text evidence="2 11">Belongs to the RRP36 family.</text>
</comment>
<feature type="region of interest" description="Disordered" evidence="12">
    <location>
        <begin position="220"/>
        <end position="302"/>
    </location>
</feature>
<evidence type="ECO:0000256" key="10">
    <source>
        <dbReference type="ARBA" id="ARBA00025053"/>
    </source>
</evidence>
<accession>A0A438N133</accession>
<dbReference type="OrthoDB" id="448446at2759"/>
<dbReference type="GO" id="GO:0030686">
    <property type="term" value="C:90S preribosome"/>
    <property type="evidence" value="ECO:0007669"/>
    <property type="project" value="TreeGrafter"/>
</dbReference>
<dbReference type="VEuPathDB" id="FungiDB:PV10_05630"/>
<keyword evidence="6 11" id="KW-0698">rRNA processing</keyword>
<comment type="function">
    <text evidence="10 11">Component of the 90S pre-ribosome involved in the maturation of rRNAs. Required for early cleavages of the pre-RNAs in the 40S ribosomal subunit maturation pathway.</text>
</comment>
<evidence type="ECO:0000256" key="3">
    <source>
        <dbReference type="ARBA" id="ARBA00011167"/>
    </source>
</evidence>
<dbReference type="GO" id="GO:0005730">
    <property type="term" value="C:nucleolus"/>
    <property type="evidence" value="ECO:0007669"/>
    <property type="project" value="UniProtKB-SubCell"/>
</dbReference>
<evidence type="ECO:0000256" key="2">
    <source>
        <dbReference type="ARBA" id="ARBA00009418"/>
    </source>
</evidence>
<evidence type="ECO:0000256" key="1">
    <source>
        <dbReference type="ARBA" id="ARBA00004604"/>
    </source>
</evidence>
<reference evidence="13 14" key="1">
    <citation type="submission" date="2017-03" db="EMBL/GenBank/DDBJ databases">
        <title>Genomes of endolithic fungi from Antarctica.</title>
        <authorList>
            <person name="Coleine C."/>
            <person name="Masonjones S."/>
            <person name="Stajich J.E."/>
        </authorList>
    </citation>
    <scope>NUCLEOTIDE SEQUENCE [LARGE SCALE GENOMIC DNA]</scope>
    <source>
        <strain evidence="13 14">CCFEE 6314</strain>
    </source>
</reference>
<dbReference type="GO" id="GO:0000462">
    <property type="term" value="P:maturation of SSU-rRNA from tricistronic rRNA transcript (SSU-rRNA, 5.8S rRNA, LSU-rRNA)"/>
    <property type="evidence" value="ECO:0007669"/>
    <property type="project" value="TreeGrafter"/>
</dbReference>
<evidence type="ECO:0000256" key="7">
    <source>
        <dbReference type="ARBA" id="ARBA00023054"/>
    </source>
</evidence>
<keyword evidence="5 11" id="KW-0690">Ribosome biogenesis</keyword>
<dbReference type="EMBL" id="NAJM01000029">
    <property type="protein sequence ID" value="RVX69407.1"/>
    <property type="molecule type" value="Genomic_DNA"/>
</dbReference>
<evidence type="ECO:0000256" key="6">
    <source>
        <dbReference type="ARBA" id="ARBA00022552"/>
    </source>
</evidence>
<dbReference type="PANTHER" id="PTHR21738:SF0">
    <property type="entry name" value="RIBOSOMAL RNA PROCESSING PROTEIN 36 HOMOLOG"/>
    <property type="match status" value="1"/>
</dbReference>
<dbReference type="InterPro" id="IPR009292">
    <property type="entry name" value="RRP36"/>
</dbReference>
<dbReference type="AlphaFoldDB" id="A0A438N133"/>
<comment type="subunit">
    <text evidence="3 11">Associates with 90S and pre-40S pre-ribosomal particles.</text>
</comment>